<evidence type="ECO:0000313" key="2">
    <source>
        <dbReference type="EMBL" id="TFK19250.1"/>
    </source>
</evidence>
<dbReference type="AlphaFoldDB" id="A0A5C3KGN7"/>
<keyword evidence="3" id="KW-1185">Reference proteome</keyword>
<proteinExistence type="predicted"/>
<feature type="compositionally biased region" description="Low complexity" evidence="1">
    <location>
        <begin position="213"/>
        <end position="225"/>
    </location>
</feature>
<evidence type="ECO:0000256" key="1">
    <source>
        <dbReference type="SAM" id="MobiDB-lite"/>
    </source>
</evidence>
<sequence>MENMVNKIFRSLEYRSLQAAYDQILNPSSRSPPRPTPIPKPVLIFWDADGCKPPPTILNEAFVNLIRTTASKYGTVRKISVYPGKVVARYPEYTALRHALGETSDVEMVDTQASRKRWDVLGLMCKNILECNLELFAPPCTLFILTKGDAASLNLLGTLFHMHATGYTIILATRTRTLLPGLARLLTQHLDWQDLVDRVSYSHNPGLYHDPQPSDSSASIISASKPKPKPKPRTTSSPPPNGRLRKDKTPAPPLSAFTPLTTYLQTQLTRTGANYHTLHGIDAFQIAHALAPTLAQRKIIYQAAGVSKLRKYLNLAEKAGLVQSHYNAPKKRGSRASHRMVALRGRYVPH</sequence>
<evidence type="ECO:0000313" key="3">
    <source>
        <dbReference type="Proteomes" id="UP000307440"/>
    </source>
</evidence>
<evidence type="ECO:0008006" key="4">
    <source>
        <dbReference type="Google" id="ProtNLM"/>
    </source>
</evidence>
<organism evidence="2 3">
    <name type="scientific">Coprinopsis marcescibilis</name>
    <name type="common">Agaric fungus</name>
    <name type="synonym">Psathyrella marcescibilis</name>
    <dbReference type="NCBI Taxonomy" id="230819"/>
    <lineage>
        <taxon>Eukaryota</taxon>
        <taxon>Fungi</taxon>
        <taxon>Dikarya</taxon>
        <taxon>Basidiomycota</taxon>
        <taxon>Agaricomycotina</taxon>
        <taxon>Agaricomycetes</taxon>
        <taxon>Agaricomycetidae</taxon>
        <taxon>Agaricales</taxon>
        <taxon>Agaricineae</taxon>
        <taxon>Psathyrellaceae</taxon>
        <taxon>Coprinopsis</taxon>
    </lineage>
</organism>
<dbReference type="Proteomes" id="UP000307440">
    <property type="component" value="Unassembled WGS sequence"/>
</dbReference>
<gene>
    <name evidence="2" type="ORF">FA15DRAFT_760160</name>
</gene>
<reference evidence="2 3" key="1">
    <citation type="journal article" date="2019" name="Nat. Ecol. Evol.">
        <title>Megaphylogeny resolves global patterns of mushroom evolution.</title>
        <authorList>
            <person name="Varga T."/>
            <person name="Krizsan K."/>
            <person name="Foldi C."/>
            <person name="Dima B."/>
            <person name="Sanchez-Garcia M."/>
            <person name="Sanchez-Ramirez S."/>
            <person name="Szollosi G.J."/>
            <person name="Szarkandi J.G."/>
            <person name="Papp V."/>
            <person name="Albert L."/>
            <person name="Andreopoulos W."/>
            <person name="Angelini C."/>
            <person name="Antonin V."/>
            <person name="Barry K.W."/>
            <person name="Bougher N.L."/>
            <person name="Buchanan P."/>
            <person name="Buyck B."/>
            <person name="Bense V."/>
            <person name="Catcheside P."/>
            <person name="Chovatia M."/>
            <person name="Cooper J."/>
            <person name="Damon W."/>
            <person name="Desjardin D."/>
            <person name="Finy P."/>
            <person name="Geml J."/>
            <person name="Haridas S."/>
            <person name="Hughes K."/>
            <person name="Justo A."/>
            <person name="Karasinski D."/>
            <person name="Kautmanova I."/>
            <person name="Kiss B."/>
            <person name="Kocsube S."/>
            <person name="Kotiranta H."/>
            <person name="LaButti K.M."/>
            <person name="Lechner B.E."/>
            <person name="Liimatainen K."/>
            <person name="Lipzen A."/>
            <person name="Lukacs Z."/>
            <person name="Mihaltcheva S."/>
            <person name="Morgado L.N."/>
            <person name="Niskanen T."/>
            <person name="Noordeloos M.E."/>
            <person name="Ohm R.A."/>
            <person name="Ortiz-Santana B."/>
            <person name="Ovrebo C."/>
            <person name="Racz N."/>
            <person name="Riley R."/>
            <person name="Savchenko A."/>
            <person name="Shiryaev A."/>
            <person name="Soop K."/>
            <person name="Spirin V."/>
            <person name="Szebenyi C."/>
            <person name="Tomsovsky M."/>
            <person name="Tulloss R.E."/>
            <person name="Uehling J."/>
            <person name="Grigoriev I.V."/>
            <person name="Vagvolgyi C."/>
            <person name="Papp T."/>
            <person name="Martin F.M."/>
            <person name="Miettinen O."/>
            <person name="Hibbett D.S."/>
            <person name="Nagy L.G."/>
        </authorList>
    </citation>
    <scope>NUCLEOTIDE SEQUENCE [LARGE SCALE GENOMIC DNA]</scope>
    <source>
        <strain evidence="2 3">CBS 121175</strain>
    </source>
</reference>
<accession>A0A5C3KGN7</accession>
<feature type="region of interest" description="Disordered" evidence="1">
    <location>
        <begin position="206"/>
        <end position="256"/>
    </location>
</feature>
<dbReference type="EMBL" id="ML210351">
    <property type="protein sequence ID" value="TFK19250.1"/>
    <property type="molecule type" value="Genomic_DNA"/>
</dbReference>
<name>A0A5C3KGN7_COPMA</name>
<protein>
    <recommendedName>
        <fullName evidence="4">NYN domain-containing protein</fullName>
    </recommendedName>
</protein>